<evidence type="ECO:0000256" key="3">
    <source>
        <dbReference type="SAM" id="MobiDB-lite"/>
    </source>
</evidence>
<dbReference type="SUPFAM" id="SSF54928">
    <property type="entry name" value="RNA-binding domain, RBD"/>
    <property type="match status" value="1"/>
</dbReference>
<feature type="region of interest" description="Disordered" evidence="3">
    <location>
        <begin position="140"/>
        <end position="167"/>
    </location>
</feature>
<accession>A0A813HM28</accession>
<proteinExistence type="predicted"/>
<dbReference type="PANTHER" id="PTHR23236">
    <property type="entry name" value="EUKARYOTIC TRANSLATION INITIATION FACTOR 4B/4H"/>
    <property type="match status" value="1"/>
</dbReference>
<comment type="caution">
    <text evidence="5">The sequence shown here is derived from an EMBL/GenBank/DDBJ whole genome shotgun (WGS) entry which is preliminary data.</text>
</comment>
<evidence type="ECO:0000313" key="5">
    <source>
        <dbReference type="EMBL" id="CAE8638776.1"/>
    </source>
</evidence>
<organism evidence="5 6">
    <name type="scientific">Polarella glacialis</name>
    <name type="common">Dinoflagellate</name>
    <dbReference type="NCBI Taxonomy" id="89957"/>
    <lineage>
        <taxon>Eukaryota</taxon>
        <taxon>Sar</taxon>
        <taxon>Alveolata</taxon>
        <taxon>Dinophyceae</taxon>
        <taxon>Suessiales</taxon>
        <taxon>Suessiaceae</taxon>
        <taxon>Polarella</taxon>
    </lineage>
</organism>
<dbReference type="AlphaFoldDB" id="A0A813HM28"/>
<dbReference type="SMART" id="SM00360">
    <property type="entry name" value="RRM"/>
    <property type="match status" value="1"/>
</dbReference>
<dbReference type="Pfam" id="PF00076">
    <property type="entry name" value="RRM_1"/>
    <property type="match status" value="1"/>
</dbReference>
<keyword evidence="1 2" id="KW-0694">RNA-binding</keyword>
<feature type="domain" description="RRM" evidence="4">
    <location>
        <begin position="62"/>
        <end position="141"/>
    </location>
</feature>
<dbReference type="GO" id="GO:0008143">
    <property type="term" value="F:poly(A) binding"/>
    <property type="evidence" value="ECO:0007669"/>
    <property type="project" value="TreeGrafter"/>
</dbReference>
<evidence type="ECO:0000259" key="4">
    <source>
        <dbReference type="PROSITE" id="PS50102"/>
    </source>
</evidence>
<reference evidence="5" key="1">
    <citation type="submission" date="2021-02" db="EMBL/GenBank/DDBJ databases">
        <authorList>
            <person name="Dougan E. K."/>
            <person name="Rhodes N."/>
            <person name="Thang M."/>
            <person name="Chan C."/>
        </authorList>
    </citation>
    <scope>NUCLEOTIDE SEQUENCE</scope>
</reference>
<dbReference type="Proteomes" id="UP000626109">
    <property type="component" value="Unassembled WGS sequence"/>
</dbReference>
<dbReference type="Gene3D" id="3.30.70.330">
    <property type="match status" value="1"/>
</dbReference>
<dbReference type="InterPro" id="IPR012677">
    <property type="entry name" value="Nucleotide-bd_a/b_plait_sf"/>
</dbReference>
<sequence length="203" mass="21406">GIFLRTPMVAPEEQTAEVKEAAALLAANEVVELPAAAVGGLEEQGLSHTVAMASREVYPEANSIYVGNLEGEDDIWPEQIVEHFKDSGNVKRVIIKIDRGTGERLGYAYVDFDMEASAEVACSLDGSTFLGRQIKVDRKRAHVPPQRPWSGKGMAVDWGKGGKGKGKDSWWGGGGGGCGWGGWGGGGCGGKGGWGGKGKWGPY</sequence>
<evidence type="ECO:0000256" key="1">
    <source>
        <dbReference type="ARBA" id="ARBA00022884"/>
    </source>
</evidence>
<gene>
    <name evidence="5" type="ORF">PGLA2088_LOCUS1890</name>
</gene>
<dbReference type="PROSITE" id="PS50102">
    <property type="entry name" value="RRM"/>
    <property type="match status" value="1"/>
</dbReference>
<evidence type="ECO:0000313" key="6">
    <source>
        <dbReference type="Proteomes" id="UP000626109"/>
    </source>
</evidence>
<dbReference type="InterPro" id="IPR035979">
    <property type="entry name" value="RBD_domain_sf"/>
</dbReference>
<feature type="non-terminal residue" evidence="5">
    <location>
        <position position="1"/>
    </location>
</feature>
<name>A0A813HM28_POLGL</name>
<dbReference type="GO" id="GO:0005737">
    <property type="term" value="C:cytoplasm"/>
    <property type="evidence" value="ECO:0007669"/>
    <property type="project" value="TreeGrafter"/>
</dbReference>
<evidence type="ECO:0000256" key="2">
    <source>
        <dbReference type="PROSITE-ProRule" id="PRU00176"/>
    </source>
</evidence>
<dbReference type="PANTHER" id="PTHR23236:SF12">
    <property type="entry name" value="EUKARYOTIC INITIATION FACTOR 4B-RELATED"/>
    <property type="match status" value="1"/>
</dbReference>
<dbReference type="EMBL" id="CAJNNW010001481">
    <property type="protein sequence ID" value="CAE8638776.1"/>
    <property type="molecule type" value="Genomic_DNA"/>
</dbReference>
<dbReference type="InterPro" id="IPR000504">
    <property type="entry name" value="RRM_dom"/>
</dbReference>
<protein>
    <recommendedName>
        <fullName evidence="4">RRM domain-containing protein</fullName>
    </recommendedName>
</protein>